<protein>
    <submittedName>
        <fullName evidence="10">tRNA-2-methylthio-N(6)-dimethylallyladenosine synthase</fullName>
    </submittedName>
</protein>
<dbReference type="GO" id="GO:0005829">
    <property type="term" value="C:cytosol"/>
    <property type="evidence" value="ECO:0007669"/>
    <property type="project" value="TreeGrafter"/>
</dbReference>
<keyword evidence="4" id="KW-0479">Metal-binding</keyword>
<name>A0AA35W935_GEOBA</name>
<accession>A0AA35W935</accession>
<dbReference type="InterPro" id="IPR038135">
    <property type="entry name" value="Methylthiotransferase_N_sf"/>
</dbReference>
<dbReference type="PROSITE" id="PS50926">
    <property type="entry name" value="TRAM"/>
    <property type="match status" value="1"/>
</dbReference>
<evidence type="ECO:0000256" key="2">
    <source>
        <dbReference type="ARBA" id="ARBA00022485"/>
    </source>
</evidence>
<evidence type="ECO:0000256" key="1">
    <source>
        <dbReference type="ARBA" id="ARBA00001966"/>
    </source>
</evidence>
<dbReference type="SFLD" id="SFLDG01082">
    <property type="entry name" value="B12-binding_domain_containing"/>
    <property type="match status" value="1"/>
</dbReference>
<dbReference type="CDD" id="cd01335">
    <property type="entry name" value="Radical_SAM"/>
    <property type="match status" value="1"/>
</dbReference>
<dbReference type="SUPFAM" id="SSF102114">
    <property type="entry name" value="Radical SAM enzymes"/>
    <property type="match status" value="1"/>
</dbReference>
<dbReference type="InterPro" id="IPR006638">
    <property type="entry name" value="Elp3/MiaA/NifB-like_rSAM"/>
</dbReference>
<dbReference type="Pfam" id="PF00919">
    <property type="entry name" value="UPF0004"/>
    <property type="match status" value="1"/>
</dbReference>
<dbReference type="NCBIfam" id="TIGR01574">
    <property type="entry name" value="miaB-methiolase"/>
    <property type="match status" value="1"/>
</dbReference>
<keyword evidence="3" id="KW-0949">S-adenosyl-L-methionine</keyword>
<keyword evidence="5" id="KW-0408">Iron</keyword>
<dbReference type="Gene3D" id="3.80.30.20">
    <property type="entry name" value="tm_1862 like domain"/>
    <property type="match status" value="1"/>
</dbReference>
<dbReference type="SMART" id="SM00729">
    <property type="entry name" value="Elp3"/>
    <property type="match status" value="1"/>
</dbReference>
<reference evidence="10" key="1">
    <citation type="submission" date="2023-03" db="EMBL/GenBank/DDBJ databases">
        <authorList>
            <person name="Steffen K."/>
            <person name="Cardenas P."/>
        </authorList>
    </citation>
    <scope>NUCLEOTIDE SEQUENCE</scope>
</reference>
<organism evidence="10 11">
    <name type="scientific">Geodia barretti</name>
    <name type="common">Barrett's horny sponge</name>
    <dbReference type="NCBI Taxonomy" id="519541"/>
    <lineage>
        <taxon>Eukaryota</taxon>
        <taxon>Metazoa</taxon>
        <taxon>Porifera</taxon>
        <taxon>Demospongiae</taxon>
        <taxon>Heteroscleromorpha</taxon>
        <taxon>Tetractinellida</taxon>
        <taxon>Astrophorina</taxon>
        <taxon>Geodiidae</taxon>
        <taxon>Geodia</taxon>
    </lineage>
</organism>
<keyword evidence="6" id="KW-0411">Iron-sulfur</keyword>
<gene>
    <name evidence="10" type="ORF">GBAR_LOCUS7585</name>
</gene>
<dbReference type="FunFam" id="3.40.50.12160:FF:000003">
    <property type="entry name" value="CDK5 regulatory subunit-associated protein 1"/>
    <property type="match status" value="1"/>
</dbReference>
<dbReference type="Gene3D" id="3.40.50.12160">
    <property type="entry name" value="Methylthiotransferase, N-terminal domain"/>
    <property type="match status" value="1"/>
</dbReference>
<dbReference type="InterPro" id="IPR058240">
    <property type="entry name" value="rSAM_sf"/>
</dbReference>
<dbReference type="PROSITE" id="PS51918">
    <property type="entry name" value="RADICAL_SAM"/>
    <property type="match status" value="1"/>
</dbReference>
<evidence type="ECO:0000313" key="10">
    <source>
        <dbReference type="EMBL" id="CAI8011829.1"/>
    </source>
</evidence>
<dbReference type="GO" id="GO:0051539">
    <property type="term" value="F:4 iron, 4 sulfur cluster binding"/>
    <property type="evidence" value="ECO:0007669"/>
    <property type="project" value="UniProtKB-KW"/>
</dbReference>
<feature type="domain" description="Radical SAM core" evidence="9">
    <location>
        <begin position="131"/>
        <end position="364"/>
    </location>
</feature>
<dbReference type="InterPro" id="IPR023404">
    <property type="entry name" value="rSAM_horseshoe"/>
</dbReference>
<dbReference type="Pfam" id="PF04055">
    <property type="entry name" value="Radical_SAM"/>
    <property type="match status" value="1"/>
</dbReference>
<dbReference type="GO" id="GO:0035597">
    <property type="term" value="F:tRNA-2-methylthio-N(6)-dimethylallyladenosine(37) synthase activity"/>
    <property type="evidence" value="ECO:0007669"/>
    <property type="project" value="TreeGrafter"/>
</dbReference>
<feature type="domain" description="MTTase N-terminal" evidence="8">
    <location>
        <begin position="2"/>
        <end position="118"/>
    </location>
</feature>
<comment type="cofactor">
    <cofactor evidence="1">
        <name>[4Fe-4S] cluster</name>
        <dbReference type="ChEBI" id="CHEBI:49883"/>
    </cofactor>
</comment>
<dbReference type="EMBL" id="CASHTH010001131">
    <property type="protein sequence ID" value="CAI8011829.1"/>
    <property type="molecule type" value="Genomic_DNA"/>
</dbReference>
<dbReference type="SFLD" id="SFLDG01061">
    <property type="entry name" value="methylthiotransferase"/>
    <property type="match status" value="1"/>
</dbReference>
<dbReference type="Proteomes" id="UP001174909">
    <property type="component" value="Unassembled WGS sequence"/>
</dbReference>
<feature type="domain" description="TRAM" evidence="7">
    <location>
        <begin position="365"/>
        <end position="432"/>
    </location>
</feature>
<dbReference type="Pfam" id="PF01938">
    <property type="entry name" value="TRAM"/>
    <property type="match status" value="1"/>
</dbReference>
<dbReference type="InterPro" id="IPR002792">
    <property type="entry name" value="TRAM_dom"/>
</dbReference>
<keyword evidence="11" id="KW-1185">Reference proteome</keyword>
<evidence type="ECO:0000259" key="7">
    <source>
        <dbReference type="PROSITE" id="PS50926"/>
    </source>
</evidence>
<dbReference type="PANTHER" id="PTHR43020">
    <property type="entry name" value="CDK5 REGULATORY SUBUNIT-ASSOCIATED PROTEIN 1"/>
    <property type="match status" value="1"/>
</dbReference>
<dbReference type="InterPro" id="IPR005839">
    <property type="entry name" value="Methylthiotransferase"/>
</dbReference>
<dbReference type="PROSITE" id="PS51449">
    <property type="entry name" value="MTTASE_N"/>
    <property type="match status" value="1"/>
</dbReference>
<keyword evidence="2" id="KW-0004">4Fe-4S</keyword>
<sequence>MQTYHIWTIGCQMNTADSERLGSALEQLGLTAVTRPADADVVVLNSCVVRQSAEDKVTGTLNLTQPLRKKRPDAVLALTGCMVGPRTEELQRRFPHVDLFLRPQEFEPLLELVGERLGLDWEGCVGSLAPQRPDVATYVPIIHGCDLMCTFCIIPYRRGRQASRSVDDVAHEVELLATRGVREVTVLGQTVDAYGHDRDEGDDLADLFTRLNDVDGLDRIRFLTSHPSYMSSRIIRSVAELPKVCEHINLPVQAGDDEVLQRMRRPYTIAEYRDIISEIRDTIPDVTVSTDIIVGFPGETEEQYQHTLQLVDDLRFDKVHGAAYSTRPGTIAARTMEDDVAPEEKQLRLKGLETLQEGILTGINSRYLHDTVQVLAENRKRGSWTGRTRGNKLVYFDPTATADSVAEPDLTGQLVDVRITRTGPWSLAGVLA</sequence>
<dbReference type="PANTHER" id="PTHR43020:SF2">
    <property type="entry name" value="MITOCHONDRIAL TRNA METHYLTHIOTRANSFERASE CDK5RAP1"/>
    <property type="match status" value="1"/>
</dbReference>
<evidence type="ECO:0000259" key="9">
    <source>
        <dbReference type="PROSITE" id="PS51918"/>
    </source>
</evidence>
<evidence type="ECO:0000256" key="6">
    <source>
        <dbReference type="ARBA" id="ARBA00023014"/>
    </source>
</evidence>
<proteinExistence type="predicted"/>
<dbReference type="SFLD" id="SFLDS00029">
    <property type="entry name" value="Radical_SAM"/>
    <property type="match status" value="1"/>
</dbReference>
<dbReference type="FunFam" id="3.80.30.20:FF:000001">
    <property type="entry name" value="tRNA-2-methylthio-N(6)-dimethylallyladenosine synthase 2"/>
    <property type="match status" value="1"/>
</dbReference>
<evidence type="ECO:0000259" key="8">
    <source>
        <dbReference type="PROSITE" id="PS51449"/>
    </source>
</evidence>
<evidence type="ECO:0000256" key="4">
    <source>
        <dbReference type="ARBA" id="ARBA00022723"/>
    </source>
</evidence>
<evidence type="ECO:0000313" key="11">
    <source>
        <dbReference type="Proteomes" id="UP001174909"/>
    </source>
</evidence>
<comment type="caution">
    <text evidence="10">The sequence shown here is derived from an EMBL/GenBank/DDBJ whole genome shotgun (WGS) entry which is preliminary data.</text>
</comment>
<dbReference type="InterPro" id="IPR013848">
    <property type="entry name" value="Methylthiotransferase_N"/>
</dbReference>
<dbReference type="InterPro" id="IPR007197">
    <property type="entry name" value="rSAM"/>
</dbReference>
<evidence type="ECO:0000256" key="5">
    <source>
        <dbReference type="ARBA" id="ARBA00023004"/>
    </source>
</evidence>
<dbReference type="AlphaFoldDB" id="A0AA35W935"/>
<dbReference type="NCBIfam" id="TIGR00089">
    <property type="entry name" value="MiaB/RimO family radical SAM methylthiotransferase"/>
    <property type="match status" value="1"/>
</dbReference>
<dbReference type="GO" id="GO:0046872">
    <property type="term" value="F:metal ion binding"/>
    <property type="evidence" value="ECO:0007669"/>
    <property type="project" value="UniProtKB-KW"/>
</dbReference>
<evidence type="ECO:0000256" key="3">
    <source>
        <dbReference type="ARBA" id="ARBA00022691"/>
    </source>
</evidence>
<dbReference type="InterPro" id="IPR020612">
    <property type="entry name" value="Methylthiotransferase_CS"/>
</dbReference>
<dbReference type="PROSITE" id="PS01278">
    <property type="entry name" value="MTTASE_RADICAL"/>
    <property type="match status" value="1"/>
</dbReference>